<dbReference type="GO" id="GO:0016987">
    <property type="term" value="F:sigma factor activity"/>
    <property type="evidence" value="ECO:0007669"/>
    <property type="project" value="UniProtKB-KW"/>
</dbReference>
<dbReference type="PRINTS" id="PR00046">
    <property type="entry name" value="SIGMA70FCT"/>
</dbReference>
<dbReference type="InterPro" id="IPR013325">
    <property type="entry name" value="RNA_pol_sigma_r2"/>
</dbReference>
<keyword evidence="3 7" id="KW-0805">Transcription regulation</keyword>
<evidence type="ECO:0000259" key="8">
    <source>
        <dbReference type="PROSITE" id="PS50943"/>
    </source>
</evidence>
<evidence type="ECO:0000256" key="5">
    <source>
        <dbReference type="ARBA" id="ARBA00023125"/>
    </source>
</evidence>
<reference evidence="9" key="1">
    <citation type="submission" date="2012-11" db="EMBL/GenBank/DDBJ databases">
        <title>Dependencies among metagenomic species, viruses, plasmids and units of genetic variation.</title>
        <authorList>
            <person name="Nielsen H.B."/>
            <person name="Almeida M."/>
            <person name="Juncker A.S."/>
            <person name="Rasmussen S."/>
            <person name="Li J."/>
            <person name="Sunagawa S."/>
            <person name="Plichta D."/>
            <person name="Gautier L."/>
            <person name="Le Chatelier E."/>
            <person name="Peletier E."/>
            <person name="Bonde I."/>
            <person name="Nielsen T."/>
            <person name="Manichanh C."/>
            <person name="Arumugam M."/>
            <person name="Batto J."/>
            <person name="Santos M.B.Q.D."/>
            <person name="Blom N."/>
            <person name="Borruel N."/>
            <person name="Burgdorf K.S."/>
            <person name="Boumezbeur F."/>
            <person name="Casellas F."/>
            <person name="Dore J."/>
            <person name="Guarner F."/>
            <person name="Hansen T."/>
            <person name="Hildebrand F."/>
            <person name="Kaas R.S."/>
            <person name="Kennedy S."/>
            <person name="Kristiansen K."/>
            <person name="Kultima J.R."/>
            <person name="Leonard P."/>
            <person name="Levenez F."/>
            <person name="Lund O."/>
            <person name="Moumen B."/>
            <person name="Le Paslier D."/>
            <person name="Pons N."/>
            <person name="Pedersen O."/>
            <person name="Prifti E."/>
            <person name="Qin J."/>
            <person name="Raes J."/>
            <person name="Tap J."/>
            <person name="Tims S."/>
            <person name="Ussery D.W."/>
            <person name="Yamada T."/>
            <person name="MetaHit consortium"/>
            <person name="Renault P."/>
            <person name="Sicheritz-Ponten T."/>
            <person name="Bork P."/>
            <person name="Wang J."/>
            <person name="Brunak S."/>
            <person name="Ehrlich S.D."/>
        </authorList>
    </citation>
    <scope>NUCLEOTIDE SEQUENCE [LARGE SCALE GENOMIC DNA]</scope>
</reference>
<feature type="domain" description="HTH cro/C1-type" evidence="8">
    <location>
        <begin position="195"/>
        <end position="216"/>
    </location>
</feature>
<dbReference type="InterPro" id="IPR014209">
    <property type="entry name" value="RNA_pol_sigma-K"/>
</dbReference>
<comment type="similarity">
    <text evidence="1 7">Belongs to the sigma-70 factor family.</text>
</comment>
<evidence type="ECO:0000256" key="6">
    <source>
        <dbReference type="ARBA" id="ARBA00023163"/>
    </source>
</evidence>
<proteinExistence type="inferred from homology"/>
<protein>
    <recommendedName>
        <fullName evidence="7">RNA polymerase sigma factor</fullName>
    </recommendedName>
</protein>
<dbReference type="Gene3D" id="1.10.10.10">
    <property type="entry name" value="Winged helix-like DNA-binding domain superfamily/Winged helix DNA-binding domain"/>
    <property type="match status" value="1"/>
</dbReference>
<dbReference type="GO" id="GO:0030435">
    <property type="term" value="P:sporulation resulting in formation of a cellular spore"/>
    <property type="evidence" value="ECO:0007669"/>
    <property type="project" value="UniProtKB-KW"/>
</dbReference>
<dbReference type="InterPro" id="IPR000943">
    <property type="entry name" value="RNA_pol_sigma70"/>
</dbReference>
<keyword evidence="2" id="KW-0749">Sporulation</keyword>
<dbReference type="CDD" id="cd06171">
    <property type="entry name" value="Sigma70_r4"/>
    <property type="match status" value="1"/>
</dbReference>
<dbReference type="InterPro" id="IPR001387">
    <property type="entry name" value="Cro/C1-type_HTH"/>
</dbReference>
<dbReference type="PANTHER" id="PTHR30376:SF3">
    <property type="entry name" value="RNA POLYMERASE SIGMA FACTOR RPOH"/>
    <property type="match status" value="1"/>
</dbReference>
<dbReference type="PROSITE" id="PS00716">
    <property type="entry name" value="SIGMA70_2"/>
    <property type="match status" value="1"/>
</dbReference>
<evidence type="ECO:0000313" key="9">
    <source>
        <dbReference type="EMBL" id="CDC05796.1"/>
    </source>
</evidence>
<organism evidence="9 10">
    <name type="scientific">[Clostridium] leptum CAG:27</name>
    <dbReference type="NCBI Taxonomy" id="1263068"/>
    <lineage>
        <taxon>Bacteria</taxon>
        <taxon>Bacillati</taxon>
        <taxon>Bacillota</taxon>
        <taxon>Clostridia</taxon>
        <taxon>Eubacteriales</taxon>
        <taxon>Oscillospiraceae</taxon>
        <taxon>Oscillospiraceae incertae sedis</taxon>
    </lineage>
</organism>
<dbReference type="Gene3D" id="1.20.120.1810">
    <property type="match status" value="1"/>
</dbReference>
<dbReference type="GO" id="GO:0006352">
    <property type="term" value="P:DNA-templated transcription initiation"/>
    <property type="evidence" value="ECO:0007669"/>
    <property type="project" value="InterPro"/>
</dbReference>
<dbReference type="PROSITE" id="PS00715">
    <property type="entry name" value="SIGMA70_1"/>
    <property type="match status" value="1"/>
</dbReference>
<dbReference type="InterPro" id="IPR007630">
    <property type="entry name" value="RNA_pol_sigma70_r4"/>
</dbReference>
<dbReference type="SUPFAM" id="SSF88946">
    <property type="entry name" value="Sigma2 domain of RNA polymerase sigma factors"/>
    <property type="match status" value="1"/>
</dbReference>
<keyword evidence="6 7" id="KW-0804">Transcription</keyword>
<dbReference type="GO" id="GO:0003677">
    <property type="term" value="F:DNA binding"/>
    <property type="evidence" value="ECO:0007669"/>
    <property type="project" value="UniProtKB-KW"/>
</dbReference>
<comment type="caution">
    <text evidence="9">The sequence shown here is derived from an EMBL/GenBank/DDBJ whole genome shotgun (WGS) entry which is preliminary data.</text>
</comment>
<dbReference type="InterPro" id="IPR036388">
    <property type="entry name" value="WH-like_DNA-bd_sf"/>
</dbReference>
<keyword evidence="4 7" id="KW-0731">Sigma factor</keyword>
<dbReference type="InterPro" id="IPR013324">
    <property type="entry name" value="RNA_pol_sigma_r3/r4-like"/>
</dbReference>
<dbReference type="SUPFAM" id="SSF88659">
    <property type="entry name" value="Sigma3 and sigma4 domains of RNA polymerase sigma factors"/>
    <property type="match status" value="1"/>
</dbReference>
<dbReference type="NCBIfam" id="NF004471">
    <property type="entry name" value="PRK05803.1"/>
    <property type="match status" value="1"/>
</dbReference>
<evidence type="ECO:0000256" key="2">
    <source>
        <dbReference type="ARBA" id="ARBA00022969"/>
    </source>
</evidence>
<sequence length="234" mass="26860">MLGAFLGYALSNLLFVILHVTGSGSFPRPFTAKEEREYLERFQNGDMEARSKLIEHNLRLVAHIIKKYYSSQSDQDDLVSIGTIGLIKAVNTFDSSKGIRLSSYAARCIENEVLMFFRNGKKSAQDVSMNEPIDTDKEGNTLTLMDVMSTEDNIVDNLDIKIKSEQLKKYLVEVLTPRERIIIELRYGLNGSRPLSQREVAQRLKISRSYVSRIEKKALLTLRKRFERTEFSRI</sequence>
<name>R6NHU5_9FIRM</name>
<evidence type="ECO:0000313" key="10">
    <source>
        <dbReference type="Proteomes" id="UP000018168"/>
    </source>
</evidence>
<dbReference type="Pfam" id="PF04545">
    <property type="entry name" value="Sigma70_r4"/>
    <property type="match status" value="1"/>
</dbReference>
<evidence type="ECO:0000256" key="7">
    <source>
        <dbReference type="RuleBase" id="RU362124"/>
    </source>
</evidence>
<dbReference type="InterPro" id="IPR014284">
    <property type="entry name" value="RNA_pol_sigma-70_dom"/>
</dbReference>
<dbReference type="PIRSF" id="PIRSF000770">
    <property type="entry name" value="RNA_pol_sigma-SigE/K"/>
    <property type="match status" value="1"/>
</dbReference>
<dbReference type="PANTHER" id="PTHR30376">
    <property type="entry name" value="SIGMA FACTOR RPOH HEAT SHOCK RELATED"/>
    <property type="match status" value="1"/>
</dbReference>
<dbReference type="InterPro" id="IPR050813">
    <property type="entry name" value="Sigma-70_Factor"/>
</dbReference>
<dbReference type="NCBIfam" id="TIGR02846">
    <property type="entry name" value="spore_sigmaK"/>
    <property type="match status" value="1"/>
</dbReference>
<evidence type="ECO:0000256" key="3">
    <source>
        <dbReference type="ARBA" id="ARBA00023015"/>
    </source>
</evidence>
<dbReference type="PROSITE" id="PS50943">
    <property type="entry name" value="HTH_CROC1"/>
    <property type="match status" value="1"/>
</dbReference>
<accession>R6NHU5</accession>
<dbReference type="NCBIfam" id="TIGR02937">
    <property type="entry name" value="sigma70-ECF"/>
    <property type="match status" value="1"/>
</dbReference>
<comment type="function">
    <text evidence="7">Sigma factors are initiation factors that promote the attachment of RNA polymerase to specific initiation sites and are then released.</text>
</comment>
<evidence type="ECO:0000256" key="1">
    <source>
        <dbReference type="ARBA" id="ARBA00007788"/>
    </source>
</evidence>
<gene>
    <name evidence="9" type="ORF">BN578_01142</name>
</gene>
<dbReference type="Proteomes" id="UP000018168">
    <property type="component" value="Unassembled WGS sequence"/>
</dbReference>
<evidence type="ECO:0000256" key="4">
    <source>
        <dbReference type="ARBA" id="ARBA00023082"/>
    </source>
</evidence>
<dbReference type="Pfam" id="PF04542">
    <property type="entry name" value="Sigma70_r2"/>
    <property type="match status" value="1"/>
</dbReference>
<keyword evidence="5 7" id="KW-0238">DNA-binding</keyword>
<dbReference type="InterPro" id="IPR007627">
    <property type="entry name" value="RNA_pol_sigma70_r2"/>
</dbReference>
<dbReference type="EMBL" id="CBEP010000129">
    <property type="protein sequence ID" value="CDC05796.1"/>
    <property type="molecule type" value="Genomic_DNA"/>
</dbReference>
<dbReference type="AlphaFoldDB" id="R6NHU5"/>